<dbReference type="InterPro" id="IPR000131">
    <property type="entry name" value="ATP_synth_F1_gsu"/>
</dbReference>
<proteinExistence type="inferred from homology"/>
<dbReference type="RefSeq" id="WP_183457253.1">
    <property type="nucleotide sequence ID" value="NZ_JACHWZ010000003.1"/>
</dbReference>
<reference evidence="11 12" key="1">
    <citation type="submission" date="2020-08" db="EMBL/GenBank/DDBJ databases">
        <title>Genomic Encyclopedia of Type Strains, Phase III (KMG-III): the genomes of soil and plant-associated and newly described type strains.</title>
        <authorList>
            <person name="Whitman W."/>
        </authorList>
    </citation>
    <scope>NUCLEOTIDE SEQUENCE [LARGE SCALE GENOMIC DNA]</scope>
    <source>
        <strain evidence="11 12">CECT 8799</strain>
    </source>
</reference>
<dbReference type="Gene3D" id="1.10.287.80">
    <property type="entry name" value="ATP synthase, gamma subunit, helix hairpin domain"/>
    <property type="match status" value="2"/>
</dbReference>
<comment type="subcellular location">
    <subcellularLocation>
        <location evidence="2">Membrane</location>
        <topology evidence="2">Peripheral membrane protein</topology>
    </subcellularLocation>
</comment>
<dbReference type="Pfam" id="PF00231">
    <property type="entry name" value="ATP-synt"/>
    <property type="match status" value="1"/>
</dbReference>
<dbReference type="EMBL" id="JACHWZ010000003">
    <property type="protein sequence ID" value="MBB3060151.1"/>
    <property type="molecule type" value="Genomic_DNA"/>
</dbReference>
<keyword evidence="6" id="KW-0406">Ion transport</keyword>
<evidence type="ECO:0000256" key="2">
    <source>
        <dbReference type="ARBA" id="ARBA00004170"/>
    </source>
</evidence>
<keyword evidence="5" id="KW-0375">Hydrogen ion transport</keyword>
<keyword evidence="12" id="KW-1185">Reference proteome</keyword>
<sequence>MSRRHELQRHGQQLGETREIVSAMKAMAFIEVRRLGRFLDSQRRTVETMRTAAADFLSFFPQALPPPQERQLRRIYLLIGSDRGFCGNFNESLIQRLHRCLVEEPVEGDGTKAGIIGWGQKLCVKLGEHPLLLAAVEGAAVLDEVGARLLQLVNRLSELQAGGAIALVVLYHDPQRQGVAVRELLPPFESLRSAPEKFPFAPGLNLAPGDFLRELVEQYLFAALHEILYVSLMAENQQRMQHLEGAQRYLDEKLEALRRRSNQLRQEEITEEIEVILLNADSAKLPPRKKSGEGDH</sequence>
<evidence type="ECO:0000256" key="10">
    <source>
        <dbReference type="SAM" id="Coils"/>
    </source>
</evidence>
<dbReference type="AlphaFoldDB" id="A0A7W4W9J4"/>
<evidence type="ECO:0000313" key="11">
    <source>
        <dbReference type="EMBL" id="MBB3060151.1"/>
    </source>
</evidence>
<dbReference type="PRINTS" id="PR00126">
    <property type="entry name" value="ATPASEGAMMA"/>
</dbReference>
<dbReference type="SUPFAM" id="SSF52943">
    <property type="entry name" value="ATP synthase (F1-ATPase), gamma subunit"/>
    <property type="match status" value="1"/>
</dbReference>
<gene>
    <name evidence="11" type="ORF">FHS09_000964</name>
</gene>
<dbReference type="Proteomes" id="UP000535937">
    <property type="component" value="Unassembled WGS sequence"/>
</dbReference>
<comment type="similarity">
    <text evidence="3">Belongs to the ATPase gamma chain family.</text>
</comment>
<evidence type="ECO:0000256" key="7">
    <source>
        <dbReference type="ARBA" id="ARBA00023136"/>
    </source>
</evidence>
<organism evidence="11 12">
    <name type="scientific">Microbulbifer rhizosphaerae</name>
    <dbReference type="NCBI Taxonomy" id="1562603"/>
    <lineage>
        <taxon>Bacteria</taxon>
        <taxon>Pseudomonadati</taxon>
        <taxon>Pseudomonadota</taxon>
        <taxon>Gammaproteobacteria</taxon>
        <taxon>Cellvibrionales</taxon>
        <taxon>Microbulbiferaceae</taxon>
        <taxon>Microbulbifer</taxon>
    </lineage>
</organism>
<dbReference type="GO" id="GO:0045259">
    <property type="term" value="C:proton-transporting ATP synthase complex"/>
    <property type="evidence" value="ECO:0007669"/>
    <property type="project" value="UniProtKB-KW"/>
</dbReference>
<evidence type="ECO:0000256" key="6">
    <source>
        <dbReference type="ARBA" id="ARBA00023065"/>
    </source>
</evidence>
<keyword evidence="9" id="KW-0066">ATP synthesis</keyword>
<accession>A0A7W4W9J4</accession>
<keyword evidence="10" id="KW-0175">Coiled coil</keyword>
<name>A0A7W4W9J4_9GAMM</name>
<keyword evidence="7" id="KW-0472">Membrane</keyword>
<evidence type="ECO:0000313" key="12">
    <source>
        <dbReference type="Proteomes" id="UP000535937"/>
    </source>
</evidence>
<evidence type="ECO:0000256" key="5">
    <source>
        <dbReference type="ARBA" id="ARBA00022781"/>
    </source>
</evidence>
<evidence type="ECO:0000256" key="9">
    <source>
        <dbReference type="ARBA" id="ARBA00023310"/>
    </source>
</evidence>
<comment type="caution">
    <text evidence="11">The sequence shown here is derived from an EMBL/GenBank/DDBJ whole genome shotgun (WGS) entry which is preliminary data.</text>
</comment>
<evidence type="ECO:0000256" key="8">
    <source>
        <dbReference type="ARBA" id="ARBA00023196"/>
    </source>
</evidence>
<comment type="function">
    <text evidence="1">Produces ATP from ADP in the presence of a proton gradient across the membrane. The gamma chain is believed to be important in regulating ATPase activity and the flow of protons through the CF(0) complex.</text>
</comment>
<protein>
    <submittedName>
        <fullName evidence="11">F-type H+-transporting ATPase subunit gamma</fullName>
    </submittedName>
</protein>
<keyword evidence="8" id="KW-0139">CF(1)</keyword>
<dbReference type="GO" id="GO:0046933">
    <property type="term" value="F:proton-transporting ATP synthase activity, rotational mechanism"/>
    <property type="evidence" value="ECO:0007669"/>
    <property type="project" value="InterPro"/>
</dbReference>
<evidence type="ECO:0000256" key="1">
    <source>
        <dbReference type="ARBA" id="ARBA00003456"/>
    </source>
</evidence>
<evidence type="ECO:0000256" key="3">
    <source>
        <dbReference type="ARBA" id="ARBA00007681"/>
    </source>
</evidence>
<dbReference type="InterPro" id="IPR035968">
    <property type="entry name" value="ATP_synth_F1_ATPase_gsu"/>
</dbReference>
<evidence type="ECO:0000256" key="4">
    <source>
        <dbReference type="ARBA" id="ARBA00022448"/>
    </source>
</evidence>
<keyword evidence="4" id="KW-0813">Transport</keyword>
<feature type="coiled-coil region" evidence="10">
    <location>
        <begin position="247"/>
        <end position="274"/>
    </location>
</feature>